<name>A0AAV5UCW8_9BILA</name>
<evidence type="ECO:0000256" key="1">
    <source>
        <dbReference type="SAM" id="MobiDB-lite"/>
    </source>
</evidence>
<keyword evidence="3" id="KW-1185">Reference proteome</keyword>
<protein>
    <submittedName>
        <fullName evidence="2">Uncharacterized protein</fullName>
    </submittedName>
</protein>
<dbReference type="AlphaFoldDB" id="A0AAV5UCW8"/>
<dbReference type="Proteomes" id="UP001432027">
    <property type="component" value="Unassembled WGS sequence"/>
</dbReference>
<feature type="non-terminal residue" evidence="2">
    <location>
        <position position="1"/>
    </location>
</feature>
<gene>
    <name evidence="2" type="ORF">PENTCL1PPCAC_26402</name>
</gene>
<organism evidence="2 3">
    <name type="scientific">Pristionchus entomophagus</name>
    <dbReference type="NCBI Taxonomy" id="358040"/>
    <lineage>
        <taxon>Eukaryota</taxon>
        <taxon>Metazoa</taxon>
        <taxon>Ecdysozoa</taxon>
        <taxon>Nematoda</taxon>
        <taxon>Chromadorea</taxon>
        <taxon>Rhabditida</taxon>
        <taxon>Rhabditina</taxon>
        <taxon>Diplogasteromorpha</taxon>
        <taxon>Diplogasteroidea</taxon>
        <taxon>Neodiplogasteridae</taxon>
        <taxon>Pristionchus</taxon>
    </lineage>
</organism>
<sequence>RPIARESPSLVSIMECRTSRTADNADAPRDTLEVPARKWILPSKLFRLKREREWKRRSPQAMESGKQPLLCRRSSSLSKPRRERESS</sequence>
<proteinExistence type="predicted"/>
<accession>A0AAV5UCW8</accession>
<evidence type="ECO:0000313" key="3">
    <source>
        <dbReference type="Proteomes" id="UP001432027"/>
    </source>
</evidence>
<reference evidence="2" key="1">
    <citation type="submission" date="2023-10" db="EMBL/GenBank/DDBJ databases">
        <title>Genome assembly of Pristionchus species.</title>
        <authorList>
            <person name="Yoshida K."/>
            <person name="Sommer R.J."/>
        </authorList>
    </citation>
    <scope>NUCLEOTIDE SEQUENCE</scope>
    <source>
        <strain evidence="2">RS0144</strain>
    </source>
</reference>
<feature type="region of interest" description="Disordered" evidence="1">
    <location>
        <begin position="1"/>
        <end position="31"/>
    </location>
</feature>
<comment type="caution">
    <text evidence="2">The sequence shown here is derived from an EMBL/GenBank/DDBJ whole genome shotgun (WGS) entry which is preliminary data.</text>
</comment>
<dbReference type="EMBL" id="BTSX01000006">
    <property type="protein sequence ID" value="GMT04228.1"/>
    <property type="molecule type" value="Genomic_DNA"/>
</dbReference>
<feature type="region of interest" description="Disordered" evidence="1">
    <location>
        <begin position="52"/>
        <end position="87"/>
    </location>
</feature>
<evidence type="ECO:0000313" key="2">
    <source>
        <dbReference type="EMBL" id="GMT04228.1"/>
    </source>
</evidence>